<dbReference type="eggNOG" id="COG1464">
    <property type="taxonomic scope" value="Bacteria"/>
</dbReference>
<dbReference type="HOGENOM" id="CLU_067080_0_0_11"/>
<dbReference type="GO" id="GO:0016020">
    <property type="term" value="C:membrane"/>
    <property type="evidence" value="ECO:0007669"/>
    <property type="project" value="UniProtKB-SubCell"/>
</dbReference>
<dbReference type="PANTHER" id="PTHR30429">
    <property type="entry name" value="D-METHIONINE-BINDING LIPOPROTEIN METQ"/>
    <property type="match status" value="1"/>
</dbReference>
<evidence type="ECO:0000256" key="6">
    <source>
        <dbReference type="PIRNR" id="PIRNR002854"/>
    </source>
</evidence>
<proteinExistence type="inferred from homology"/>
<dbReference type="PROSITE" id="PS51257">
    <property type="entry name" value="PROKAR_LIPOPROTEIN"/>
    <property type="match status" value="1"/>
</dbReference>
<evidence type="ECO:0000313" key="10">
    <source>
        <dbReference type="Proteomes" id="UP000006666"/>
    </source>
</evidence>
<reference evidence="9 10" key="1">
    <citation type="journal article" date="2009" name="Stand. Genomic Sci.">
        <title>Complete genome sequence of Kytococcus sedentarius type strain (541).</title>
        <authorList>
            <person name="Sims D."/>
            <person name="Brettin T."/>
            <person name="Detter J.C."/>
            <person name="Han C."/>
            <person name="Lapidus A."/>
            <person name="Copeland A."/>
            <person name="Glavina Del Rio T."/>
            <person name="Nolan M."/>
            <person name="Chen F."/>
            <person name="Lucas S."/>
            <person name="Tice H."/>
            <person name="Cheng J.F."/>
            <person name="Bruce D."/>
            <person name="Goodwin L."/>
            <person name="Pitluck S."/>
            <person name="Ovchinnikova G."/>
            <person name="Pati A."/>
            <person name="Ivanova N."/>
            <person name="Mavrommatis K."/>
            <person name="Chen A."/>
            <person name="Palaniappan K."/>
            <person name="D'haeseleer P."/>
            <person name="Chain P."/>
            <person name="Bristow J."/>
            <person name="Eisen J.A."/>
            <person name="Markowitz V."/>
            <person name="Hugenholtz P."/>
            <person name="Schneider S."/>
            <person name="Goker M."/>
            <person name="Pukall R."/>
            <person name="Kyrpides N.C."/>
            <person name="Klenk H.P."/>
        </authorList>
    </citation>
    <scope>NUCLEOTIDE SEQUENCE [LARGE SCALE GENOMIC DNA]</scope>
    <source>
        <strain evidence="10">ATCC 14392 / DSM 20547 / JCM 11482 / CCUG 33030 / NBRC 15357 / NCTC 11040 / CCM 314 / 541</strain>
    </source>
</reference>
<evidence type="ECO:0000256" key="2">
    <source>
        <dbReference type="ARBA" id="ARBA00022729"/>
    </source>
</evidence>
<dbReference type="AlphaFoldDB" id="C7NIS5"/>
<keyword evidence="5 6" id="KW-0449">Lipoprotein</keyword>
<dbReference type="RefSeq" id="WP_015779658.1">
    <property type="nucleotide sequence ID" value="NC_013169.1"/>
</dbReference>
<evidence type="ECO:0000256" key="3">
    <source>
        <dbReference type="ARBA" id="ARBA00023136"/>
    </source>
</evidence>
<dbReference type="STRING" id="478801.Ksed_16980"/>
<keyword evidence="4" id="KW-0564">Palmitate</keyword>
<keyword evidence="3" id="KW-0472">Membrane</keyword>
<evidence type="ECO:0000256" key="7">
    <source>
        <dbReference type="PIRSR" id="PIRSR002854-1"/>
    </source>
</evidence>
<sequence length="280" mass="30110">MTPSTRSRWTPARTAAVAALALSPLALSACGGDAAAEGDGEVLRVAATPTPHSDILRWVDEEGLDAEHGFELEVVEFTDYLQPNVALQEGSVDANYYQHKVFLASQEESAGYDFEIVSPISNQPMGLYSEEFDSLEELPEGARVAVPNDPANGARGLWLLEEEGLITLADTGDTPPTPEDIQDNPKGLEFVPVEAAQTPRSVGDADLSAVPGNYAVQNQLKVDDALAAEDPRDERFVINLVTTADQAEDERITALAEVLKGDEVGTYIQDTWQGTVVQID</sequence>
<gene>
    <name evidence="9" type="ordered locus">Ksed_16980</name>
</gene>
<keyword evidence="2 8" id="KW-0732">Signal</keyword>
<evidence type="ECO:0000313" key="9">
    <source>
        <dbReference type="EMBL" id="ACV06713.1"/>
    </source>
</evidence>
<feature type="signal peptide" evidence="8">
    <location>
        <begin position="1"/>
        <end position="29"/>
    </location>
</feature>
<organism evidence="9 10">
    <name type="scientific">Kytococcus sedentarius (strain ATCC 14392 / DSM 20547 / JCM 11482 / CCUG 33030 / NBRC 15357 / NCTC 11040 / CCM 314 / 541)</name>
    <name type="common">Micrococcus sedentarius</name>
    <dbReference type="NCBI Taxonomy" id="478801"/>
    <lineage>
        <taxon>Bacteria</taxon>
        <taxon>Bacillati</taxon>
        <taxon>Actinomycetota</taxon>
        <taxon>Actinomycetes</taxon>
        <taxon>Micrococcales</taxon>
        <taxon>Kytococcaceae</taxon>
        <taxon>Kytococcus</taxon>
    </lineage>
</organism>
<dbReference type="PIRSF" id="PIRSF002854">
    <property type="entry name" value="MetQ"/>
    <property type="match status" value="1"/>
</dbReference>
<dbReference type="InterPro" id="IPR004872">
    <property type="entry name" value="Lipoprotein_NlpA"/>
</dbReference>
<evidence type="ECO:0000256" key="4">
    <source>
        <dbReference type="ARBA" id="ARBA00023139"/>
    </source>
</evidence>
<dbReference type="EMBL" id="CP001686">
    <property type="protein sequence ID" value="ACV06713.1"/>
    <property type="molecule type" value="Genomic_DNA"/>
</dbReference>
<accession>C7NIS5</accession>
<protein>
    <recommendedName>
        <fullName evidence="6">Lipoprotein</fullName>
    </recommendedName>
</protein>
<keyword evidence="10" id="KW-1185">Reference proteome</keyword>
<dbReference type="CDD" id="cd13597">
    <property type="entry name" value="PBP2_lipoprotein_Tp32"/>
    <property type="match status" value="1"/>
</dbReference>
<dbReference type="Gene3D" id="3.40.190.10">
    <property type="entry name" value="Periplasmic binding protein-like II"/>
    <property type="match status" value="2"/>
</dbReference>
<dbReference type="PANTHER" id="PTHR30429:SF0">
    <property type="entry name" value="METHIONINE-BINDING LIPOPROTEIN METQ"/>
    <property type="match status" value="1"/>
</dbReference>
<feature type="chain" id="PRO_5038922282" description="Lipoprotein" evidence="8">
    <location>
        <begin position="30"/>
        <end position="280"/>
    </location>
</feature>
<feature type="lipid moiety-binding region" description="S-diacylglycerol cysteine" evidence="7">
    <location>
        <position position="30"/>
    </location>
</feature>
<comment type="subcellular location">
    <subcellularLocation>
        <location evidence="1">Membrane</location>
        <topology evidence="1">Lipid-anchor</topology>
    </subcellularLocation>
</comment>
<evidence type="ECO:0000256" key="8">
    <source>
        <dbReference type="SAM" id="SignalP"/>
    </source>
</evidence>
<comment type="similarity">
    <text evidence="6">Belongs to the nlpA lipoprotein family.</text>
</comment>
<dbReference type="KEGG" id="kse:Ksed_16980"/>
<dbReference type="SUPFAM" id="SSF53850">
    <property type="entry name" value="Periplasmic binding protein-like II"/>
    <property type="match status" value="1"/>
</dbReference>
<name>C7NIS5_KYTSD</name>
<evidence type="ECO:0000256" key="1">
    <source>
        <dbReference type="ARBA" id="ARBA00004635"/>
    </source>
</evidence>
<evidence type="ECO:0000256" key="5">
    <source>
        <dbReference type="ARBA" id="ARBA00023288"/>
    </source>
</evidence>
<dbReference type="Proteomes" id="UP000006666">
    <property type="component" value="Chromosome"/>
</dbReference>
<dbReference type="Pfam" id="PF03180">
    <property type="entry name" value="Lipoprotein_9"/>
    <property type="match status" value="1"/>
</dbReference>